<dbReference type="EMBL" id="KN839844">
    <property type="protein sequence ID" value="KIJ65211.1"/>
    <property type="molecule type" value="Genomic_DNA"/>
</dbReference>
<organism evidence="2 3">
    <name type="scientific">Hydnomerulius pinastri MD-312</name>
    <dbReference type="NCBI Taxonomy" id="994086"/>
    <lineage>
        <taxon>Eukaryota</taxon>
        <taxon>Fungi</taxon>
        <taxon>Dikarya</taxon>
        <taxon>Basidiomycota</taxon>
        <taxon>Agaricomycotina</taxon>
        <taxon>Agaricomycetes</taxon>
        <taxon>Agaricomycetidae</taxon>
        <taxon>Boletales</taxon>
        <taxon>Boletales incertae sedis</taxon>
        <taxon>Leucogyrophana</taxon>
    </lineage>
</organism>
<gene>
    <name evidence="2" type="ORF">HYDPIDRAFT_39835</name>
</gene>
<keyword evidence="3" id="KW-1185">Reference proteome</keyword>
<dbReference type="AlphaFoldDB" id="A0A0C9WFX4"/>
<feature type="compositionally biased region" description="Low complexity" evidence="1">
    <location>
        <begin position="594"/>
        <end position="603"/>
    </location>
</feature>
<evidence type="ECO:0000313" key="2">
    <source>
        <dbReference type="EMBL" id="KIJ65211.1"/>
    </source>
</evidence>
<accession>A0A0C9WFX4</accession>
<dbReference type="HOGENOM" id="CLU_438159_0_0_1"/>
<feature type="region of interest" description="Disordered" evidence="1">
    <location>
        <begin position="142"/>
        <end position="249"/>
    </location>
</feature>
<dbReference type="Proteomes" id="UP000053820">
    <property type="component" value="Unassembled WGS sequence"/>
</dbReference>
<proteinExistence type="predicted"/>
<feature type="compositionally biased region" description="Polar residues" evidence="1">
    <location>
        <begin position="542"/>
        <end position="556"/>
    </location>
</feature>
<evidence type="ECO:0000313" key="3">
    <source>
        <dbReference type="Proteomes" id="UP000053820"/>
    </source>
</evidence>
<feature type="compositionally biased region" description="Polar residues" evidence="1">
    <location>
        <begin position="147"/>
        <end position="161"/>
    </location>
</feature>
<reference evidence="2 3" key="1">
    <citation type="submission" date="2014-04" db="EMBL/GenBank/DDBJ databases">
        <title>Evolutionary Origins and Diversification of the Mycorrhizal Mutualists.</title>
        <authorList>
            <consortium name="DOE Joint Genome Institute"/>
            <consortium name="Mycorrhizal Genomics Consortium"/>
            <person name="Kohler A."/>
            <person name="Kuo A."/>
            <person name="Nagy L.G."/>
            <person name="Floudas D."/>
            <person name="Copeland A."/>
            <person name="Barry K.W."/>
            <person name="Cichocki N."/>
            <person name="Veneault-Fourrey C."/>
            <person name="LaButti K."/>
            <person name="Lindquist E.A."/>
            <person name="Lipzen A."/>
            <person name="Lundell T."/>
            <person name="Morin E."/>
            <person name="Murat C."/>
            <person name="Riley R."/>
            <person name="Ohm R."/>
            <person name="Sun H."/>
            <person name="Tunlid A."/>
            <person name="Henrissat B."/>
            <person name="Grigoriev I.V."/>
            <person name="Hibbett D.S."/>
            <person name="Martin F."/>
        </authorList>
    </citation>
    <scope>NUCLEOTIDE SEQUENCE [LARGE SCALE GENOMIC DNA]</scope>
    <source>
        <strain evidence="2 3">MD-312</strain>
    </source>
</reference>
<feature type="region of interest" description="Disordered" evidence="1">
    <location>
        <begin position="526"/>
        <end position="629"/>
    </location>
</feature>
<sequence length="709" mass="77682">MLRRQPVKVTYTHKRRRAQGVHRLQSSPLELLPPEKDDITRSEMTRRMLKRSRRAALTEQTEDKNIEQNLLKERIAKRIKHTEDHAMVAEPTALSLDASIRDVDLSFQTPFPESEYMHESSITKPLVPEQLSPVPIAKRILSRRTSSRNLKENTVQSQTLASPFHSRPGSVASSPKDRGRGRSSRASRISLRAKSRTLSGAFKENVRKENARRRLSRKDSTVSLNDGSEHSSVRPPMHQRYPSSPSASYMPSQIALQDWFAPPKTLSRPFHNYDRVPSPHESVRSTSSFFSSVPQFCSTPVISRPQGGMGPPSPTHEDTSPLSFARNEDYACSDYVDVDMADNVLPDHRQAIHISGNSIFSSSGEFTIGPTPASKVAAPANEVHSTLGPNGRDVSEAQVLHHAADHQNDVEALHAGRNLARAFIGEYMIQLPASSPALVTTSNAPTVAHLVVPRARKVAIGKQALLLPGTSSPWPDFGATASNRSFYTAKDFGTLTPPVSPARSRSSEAPLSPGADLIREMSSLDICGDAGTRSDGEAPRDTPTTPLQIRSHSLDNPASITTTATTKKSSSKRKPARNRAGTIRASDYMQPIPSTSTTTLASTILGPGGSRPGARRTRSGTVVGPNSKLAKGPELPTRVAIHIPIVELPFFGSESESDDELLLKGPWLEDLEYLGLPVPARIRNVSPDELNIGLRHGEEWGPPRRLRRR</sequence>
<name>A0A0C9WFX4_9AGAM</name>
<evidence type="ECO:0000256" key="1">
    <source>
        <dbReference type="SAM" id="MobiDB-lite"/>
    </source>
</evidence>
<feature type="compositionally biased region" description="Basic residues" evidence="1">
    <location>
        <begin position="181"/>
        <end position="195"/>
    </location>
</feature>
<dbReference type="OrthoDB" id="3055857at2759"/>
<protein>
    <submittedName>
        <fullName evidence="2">Uncharacterized protein</fullName>
    </submittedName>
</protein>
<feature type="compositionally biased region" description="Low complexity" evidence="1">
    <location>
        <begin position="558"/>
        <end position="568"/>
    </location>
</feature>